<dbReference type="EMBL" id="BMSJ01000001">
    <property type="protein sequence ID" value="GGR07741.1"/>
    <property type="molecule type" value="Genomic_DNA"/>
</dbReference>
<evidence type="ECO:0000313" key="6">
    <source>
        <dbReference type="Proteomes" id="UP000642014"/>
    </source>
</evidence>
<evidence type="ECO:0000313" key="3">
    <source>
        <dbReference type="EMBL" id="GGR07741.1"/>
    </source>
</evidence>
<dbReference type="SUPFAM" id="SSF56176">
    <property type="entry name" value="FAD-binding/transporter-associated domain-like"/>
    <property type="match status" value="1"/>
</dbReference>
<dbReference type="InterPro" id="IPR016166">
    <property type="entry name" value="FAD-bd_PCMH"/>
</dbReference>
<dbReference type="PROSITE" id="PS51387">
    <property type="entry name" value="FAD_PCMH"/>
    <property type="match status" value="1"/>
</dbReference>
<dbReference type="InterPro" id="IPR010031">
    <property type="entry name" value="FAD_lactone_oxidase-like"/>
</dbReference>
<dbReference type="PANTHER" id="PTHR43762:SF1">
    <property type="entry name" value="D-ARABINONO-1,4-LACTONE OXIDASE"/>
    <property type="match status" value="1"/>
</dbReference>
<protein>
    <submittedName>
        <fullName evidence="3 4">Oxidoreductase</fullName>
    </submittedName>
</protein>
<dbReference type="InterPro" id="IPR016171">
    <property type="entry name" value="Vanillyl_alc_oxidase_C-sub2"/>
</dbReference>
<keyword evidence="5" id="KW-1185">Reference proteome</keyword>
<dbReference type="Pfam" id="PF01565">
    <property type="entry name" value="FAD_binding_4"/>
    <property type="match status" value="1"/>
</dbReference>
<dbReference type="Proteomes" id="UP000326029">
    <property type="component" value="Chromosome"/>
</dbReference>
<reference evidence="4 5" key="2">
    <citation type="submission" date="2017-09" db="EMBL/GenBank/DDBJ databases">
        <authorList>
            <person name="Lee N."/>
            <person name="Cho B.-K."/>
        </authorList>
    </citation>
    <scope>NUCLEOTIDE SEQUENCE [LARGE SCALE GENOMIC DNA]</scope>
    <source>
        <strain evidence="4 5">ATCC 19740</strain>
    </source>
</reference>
<dbReference type="Gene3D" id="3.30.465.10">
    <property type="match status" value="1"/>
</dbReference>
<accession>A0AAV4KBC9</accession>
<dbReference type="Gene3D" id="1.10.45.10">
    <property type="entry name" value="Vanillyl-alcohol Oxidase, Chain A, domain 4"/>
    <property type="match status" value="1"/>
</dbReference>
<keyword evidence="1" id="KW-0560">Oxidoreductase</keyword>
<proteinExistence type="predicted"/>
<dbReference type="InterPro" id="IPR016169">
    <property type="entry name" value="FAD-bd_PCMH_sub2"/>
</dbReference>
<evidence type="ECO:0000313" key="5">
    <source>
        <dbReference type="Proteomes" id="UP000326029"/>
    </source>
</evidence>
<dbReference type="AlphaFoldDB" id="A0AAV4KBC9"/>
<dbReference type="Pfam" id="PF04030">
    <property type="entry name" value="ALO"/>
    <property type="match status" value="1"/>
</dbReference>
<name>A0AAV4KBC9_9ACTN</name>
<dbReference type="GO" id="GO:0003885">
    <property type="term" value="F:D-arabinono-1,4-lactone oxidase activity"/>
    <property type="evidence" value="ECO:0007669"/>
    <property type="project" value="InterPro"/>
</dbReference>
<dbReference type="InterPro" id="IPR007173">
    <property type="entry name" value="ALO_C"/>
</dbReference>
<dbReference type="GO" id="GO:0016020">
    <property type="term" value="C:membrane"/>
    <property type="evidence" value="ECO:0007669"/>
    <property type="project" value="InterPro"/>
</dbReference>
<reference evidence="3 6" key="1">
    <citation type="journal article" date="2014" name="Int. J. Syst. Evol. Microbiol.">
        <title>Complete genome sequence of Corynebacterium casei LMG S-19264T (=DSM 44701T), isolated from a smear-ripened cheese.</title>
        <authorList>
            <consortium name="US DOE Joint Genome Institute (JGI-PGF)"/>
            <person name="Walter F."/>
            <person name="Albersmeier A."/>
            <person name="Kalinowski J."/>
            <person name="Ruckert C."/>
        </authorList>
    </citation>
    <scope>NUCLEOTIDE SEQUENCE [LARGE SCALE GENOMIC DNA]</scope>
    <source>
        <strain evidence="3 6">JCM 4205</strain>
    </source>
</reference>
<gene>
    <name evidence="4" type="ORF">CP977_21260</name>
    <name evidence="3" type="ORF">GCM10010497_06660</name>
</gene>
<dbReference type="InterPro" id="IPR006094">
    <property type="entry name" value="Oxid_FAD_bind_N"/>
</dbReference>
<organism evidence="3 6">
    <name type="scientific">Streptomyces cinereoruber</name>
    <dbReference type="NCBI Taxonomy" id="67260"/>
    <lineage>
        <taxon>Bacteria</taxon>
        <taxon>Bacillati</taxon>
        <taxon>Actinomycetota</taxon>
        <taxon>Actinomycetes</taxon>
        <taxon>Kitasatosporales</taxon>
        <taxon>Streptomycetaceae</taxon>
        <taxon>Streptomyces</taxon>
    </lineage>
</organism>
<dbReference type="InterPro" id="IPR036318">
    <property type="entry name" value="FAD-bd_PCMH-like_sf"/>
</dbReference>
<dbReference type="Proteomes" id="UP000642014">
    <property type="component" value="Unassembled WGS sequence"/>
</dbReference>
<dbReference type="EMBL" id="CP023693">
    <property type="protein sequence ID" value="QEV34376.1"/>
    <property type="molecule type" value="Genomic_DNA"/>
</dbReference>
<sequence length="458" mass="48259">MAVETRVPDDDCEALTGWGRTAPTLARVYRPRGPAEAAAALRAPGPRGAIARGLGRAHGDAAQNAGGTVLDMTGLDRIRAVDARAGLVDCEAGVSLHRLMEVLLPLGRFVPVVPATRYVTVGGAVAADVHGGNQHVAGSFGRHVVSLELLTPDGEIRTVRPGTPLFDATTGGMGLTGVILSAVLRLPAVETSLVRVDTERARDLDDLLARLAGGDHRYAYSTARVDLLARGAATGRAVLTRGDPAPYDALPRRHPARRAPLAFRPARLPAAPPYVPGGLLGGTPAGLFNALWYRASPRAATGRLRPLSGFFHPLDAVPHWNRLYGPGGSVPYRFVLPCGREEVLRGIVRRIAGRRWPVLPAVLQRFGPGGPGPLSFALPGWSLSLGLPTGLPGLGAFLDALDEEVAEAGGRVHLAGDARVRPEVLAAMYPRLDEFRALRAALDPGSVLVSDLSRRLGL</sequence>
<dbReference type="GeneID" id="95456290"/>
<evidence type="ECO:0000256" key="1">
    <source>
        <dbReference type="ARBA" id="ARBA00023002"/>
    </source>
</evidence>
<dbReference type="GO" id="GO:0071949">
    <property type="term" value="F:FAD binding"/>
    <property type="evidence" value="ECO:0007669"/>
    <property type="project" value="InterPro"/>
</dbReference>
<evidence type="ECO:0000259" key="2">
    <source>
        <dbReference type="PROSITE" id="PS51387"/>
    </source>
</evidence>
<dbReference type="RefSeq" id="WP_152370656.1">
    <property type="nucleotide sequence ID" value="NZ_BMSJ01000001.1"/>
</dbReference>
<reference evidence="3" key="3">
    <citation type="submission" date="2023-08" db="EMBL/GenBank/DDBJ databases">
        <authorList>
            <person name="Sun Q."/>
            <person name="Ohkuma M."/>
        </authorList>
    </citation>
    <scope>NUCLEOTIDE SEQUENCE</scope>
    <source>
        <strain evidence="3">JCM 4205</strain>
    </source>
</reference>
<dbReference type="PANTHER" id="PTHR43762">
    <property type="entry name" value="L-GULONOLACTONE OXIDASE"/>
    <property type="match status" value="1"/>
</dbReference>
<evidence type="ECO:0000313" key="4">
    <source>
        <dbReference type="EMBL" id="QEV34376.1"/>
    </source>
</evidence>
<feature type="domain" description="FAD-binding PCMH-type" evidence="2">
    <location>
        <begin position="21"/>
        <end position="189"/>
    </location>
</feature>